<accession>A0A1F4VC39</accession>
<dbReference type="InterPro" id="IPR011990">
    <property type="entry name" value="TPR-like_helical_dom_sf"/>
</dbReference>
<gene>
    <name evidence="1" type="ORF">A3A78_05000</name>
</gene>
<sequence>MNLANVGVEVLKYNDTKMNEKLKYAKKIMEEGWKAREALEFEKAEKLLNEALKIFEEEGDHFNLIEATDHLAYSKKLKGLVLINEGLNLSIEALKTADERGMERALPLRAIMSLANAFGNFEVALKYCEEALPLFDKSMPKADILSHKATFLLRTGHIREAGRVIDEALKLCEKNWEKEREPHRSIWKSKALLTKGLILYNRKKLKEAREYGEEAKKLAQKKDLKTRLIEINLFLDLFA</sequence>
<organism evidence="1 2">
    <name type="scientific">candidate division WWE3 bacterium RIFCSPLOWO2_01_FULL_41_18</name>
    <dbReference type="NCBI Taxonomy" id="1802625"/>
    <lineage>
        <taxon>Bacteria</taxon>
        <taxon>Katanobacteria</taxon>
    </lineage>
</organism>
<name>A0A1F4VC39_UNCKA</name>
<dbReference type="SMART" id="SM00028">
    <property type="entry name" value="TPR"/>
    <property type="match status" value="4"/>
</dbReference>
<evidence type="ECO:0008006" key="3">
    <source>
        <dbReference type="Google" id="ProtNLM"/>
    </source>
</evidence>
<comment type="caution">
    <text evidence="1">The sequence shown here is derived from an EMBL/GenBank/DDBJ whole genome shotgun (WGS) entry which is preliminary data.</text>
</comment>
<dbReference type="Gene3D" id="1.25.40.10">
    <property type="entry name" value="Tetratricopeptide repeat domain"/>
    <property type="match status" value="1"/>
</dbReference>
<dbReference type="EMBL" id="MEVI01000004">
    <property type="protein sequence ID" value="OGC54806.1"/>
    <property type="molecule type" value="Genomic_DNA"/>
</dbReference>
<reference evidence="1 2" key="1">
    <citation type="journal article" date="2016" name="Nat. Commun.">
        <title>Thousands of microbial genomes shed light on interconnected biogeochemical processes in an aquifer system.</title>
        <authorList>
            <person name="Anantharaman K."/>
            <person name="Brown C.T."/>
            <person name="Hug L.A."/>
            <person name="Sharon I."/>
            <person name="Castelle C.J."/>
            <person name="Probst A.J."/>
            <person name="Thomas B.C."/>
            <person name="Singh A."/>
            <person name="Wilkins M.J."/>
            <person name="Karaoz U."/>
            <person name="Brodie E.L."/>
            <person name="Williams K.H."/>
            <person name="Hubbard S.S."/>
            <person name="Banfield J.F."/>
        </authorList>
    </citation>
    <scope>NUCLEOTIDE SEQUENCE [LARGE SCALE GENOMIC DNA]</scope>
</reference>
<dbReference type="AlphaFoldDB" id="A0A1F4VC39"/>
<evidence type="ECO:0000313" key="2">
    <source>
        <dbReference type="Proteomes" id="UP000176504"/>
    </source>
</evidence>
<dbReference type="SUPFAM" id="SSF48452">
    <property type="entry name" value="TPR-like"/>
    <property type="match status" value="2"/>
</dbReference>
<proteinExistence type="predicted"/>
<protein>
    <recommendedName>
        <fullName evidence="3">MalT-like TPR region domain-containing protein</fullName>
    </recommendedName>
</protein>
<dbReference type="InterPro" id="IPR019734">
    <property type="entry name" value="TPR_rpt"/>
</dbReference>
<dbReference type="Proteomes" id="UP000176504">
    <property type="component" value="Unassembled WGS sequence"/>
</dbReference>
<evidence type="ECO:0000313" key="1">
    <source>
        <dbReference type="EMBL" id="OGC54806.1"/>
    </source>
</evidence>